<reference evidence="1" key="1">
    <citation type="submission" date="2021-01" db="EMBL/GenBank/DDBJ databases">
        <authorList>
            <person name="Corre E."/>
            <person name="Pelletier E."/>
            <person name="Niang G."/>
            <person name="Scheremetjew M."/>
            <person name="Finn R."/>
            <person name="Kale V."/>
            <person name="Holt S."/>
            <person name="Cochrane G."/>
            <person name="Meng A."/>
            <person name="Brown T."/>
            <person name="Cohen L."/>
        </authorList>
    </citation>
    <scope>NUCLEOTIDE SEQUENCE</scope>
    <source>
        <strain evidence="1">CCMP1381</strain>
    </source>
</reference>
<dbReference type="AlphaFoldDB" id="A0A7S2MFC9"/>
<protein>
    <submittedName>
        <fullName evidence="1">Uncharacterized protein</fullName>
    </submittedName>
</protein>
<name>A0A7S2MFC9_9STRA</name>
<organism evidence="1">
    <name type="scientific">Octactis speculum</name>
    <dbReference type="NCBI Taxonomy" id="3111310"/>
    <lineage>
        <taxon>Eukaryota</taxon>
        <taxon>Sar</taxon>
        <taxon>Stramenopiles</taxon>
        <taxon>Ochrophyta</taxon>
        <taxon>Dictyochophyceae</taxon>
        <taxon>Dictyochales</taxon>
        <taxon>Dictyochaceae</taxon>
        <taxon>Octactis</taxon>
    </lineage>
</organism>
<gene>
    <name evidence="1" type="ORF">DSPE1174_LOCUS29726</name>
</gene>
<accession>A0A7S2MFC9</accession>
<evidence type="ECO:0000313" key="1">
    <source>
        <dbReference type="EMBL" id="CAD9480268.1"/>
    </source>
</evidence>
<proteinExistence type="predicted"/>
<dbReference type="EMBL" id="HBGS01057028">
    <property type="protein sequence ID" value="CAD9480268.1"/>
    <property type="molecule type" value="Transcribed_RNA"/>
</dbReference>
<sequence length="102" mass="11416">MMKETDEIMEGGAMAFKVVEVEESEEVVWEEKALEEKRDSLMEQSRYVLQKMEAHKAAEAFNAQLKKGEDNIDVLSEGLDMCVGVRSSSQGLPLLGKIVHSL</sequence>